<dbReference type="NCBIfam" id="NF046077">
    <property type="entry name" value="LPS_M949_RS01915"/>
    <property type="match status" value="1"/>
</dbReference>
<evidence type="ECO:0000313" key="3">
    <source>
        <dbReference type="Proteomes" id="UP000229897"/>
    </source>
</evidence>
<keyword evidence="1" id="KW-0732">Signal</keyword>
<accession>A0A2D2DS96</accession>
<keyword evidence="3" id="KW-1185">Reference proteome</keyword>
<evidence type="ECO:0000256" key="1">
    <source>
        <dbReference type="SAM" id="SignalP"/>
    </source>
</evidence>
<protein>
    <submittedName>
        <fullName evidence="2">Uncharacterized protein</fullName>
    </submittedName>
</protein>
<gene>
    <name evidence="2" type="ORF">CR152_27625</name>
</gene>
<name>A0A2D2DS96_9BURK</name>
<feature type="signal peptide" evidence="1">
    <location>
        <begin position="1"/>
        <end position="27"/>
    </location>
</feature>
<dbReference type="RefSeq" id="WP_099880375.1">
    <property type="nucleotide sequence ID" value="NZ_CP024608.1"/>
</dbReference>
<dbReference type="InterPro" id="IPR058148">
    <property type="entry name" value="M949_RS01915-like_dom"/>
</dbReference>
<dbReference type="OrthoDB" id="7004036at2"/>
<dbReference type="Proteomes" id="UP000229897">
    <property type="component" value="Chromosome"/>
</dbReference>
<reference evidence="2" key="1">
    <citation type="submission" date="2017-10" db="EMBL/GenBank/DDBJ databases">
        <title>Massilia psychrophilum sp. nov., a novel purple-pigmented bacterium isolated from Tianshan glacier, Xinjiang Municipality, China.</title>
        <authorList>
            <person name="Wang H."/>
        </authorList>
    </citation>
    <scope>NUCLEOTIDE SEQUENCE [LARGE SCALE GENOMIC DNA]</scope>
    <source>
        <strain evidence="2">B2</strain>
    </source>
</reference>
<dbReference type="KEGG" id="mass:CR152_27625"/>
<sequence>MPIKSKVPAIAVFVLSITSAASPSAFAAEVEHTALTSAVLKSERITVPGKLVKAERFVDSAGEHLLVVSMRTGPSSAFNAEPGRDELYELFSSLYTRKANRWARTWLIEDANDCPVIDSSASFFPKYITITDLDNNGVAEVTVPYKMFCSGGVDSSDLKVIMRQGAQRFAVRGRTLTGTKGGSPYGGEMVFDKLLSLKENAVFKAHLKFIRDKVYIEN</sequence>
<evidence type="ECO:0000313" key="2">
    <source>
        <dbReference type="EMBL" id="ATQ77853.1"/>
    </source>
</evidence>
<dbReference type="AlphaFoldDB" id="A0A2D2DS96"/>
<feature type="chain" id="PRO_5013931277" evidence="1">
    <location>
        <begin position="28"/>
        <end position="218"/>
    </location>
</feature>
<dbReference type="EMBL" id="CP024608">
    <property type="protein sequence ID" value="ATQ77853.1"/>
    <property type="molecule type" value="Genomic_DNA"/>
</dbReference>
<proteinExistence type="predicted"/>
<organism evidence="2 3">
    <name type="scientific">Massilia violaceinigra</name>
    <dbReference type="NCBI Taxonomy" id="2045208"/>
    <lineage>
        <taxon>Bacteria</taxon>
        <taxon>Pseudomonadati</taxon>
        <taxon>Pseudomonadota</taxon>
        <taxon>Betaproteobacteria</taxon>
        <taxon>Burkholderiales</taxon>
        <taxon>Oxalobacteraceae</taxon>
        <taxon>Telluria group</taxon>
        <taxon>Massilia</taxon>
    </lineage>
</organism>